<dbReference type="EMBL" id="UXUI01009721">
    <property type="protein sequence ID" value="VDD94216.1"/>
    <property type="molecule type" value="Genomic_DNA"/>
</dbReference>
<dbReference type="PROSITE" id="PS00108">
    <property type="entry name" value="PROTEIN_KINASE_ST"/>
    <property type="match status" value="1"/>
</dbReference>
<dbReference type="GO" id="GO:0004672">
    <property type="term" value="F:protein kinase activity"/>
    <property type="evidence" value="ECO:0007669"/>
    <property type="project" value="InterPro"/>
</dbReference>
<dbReference type="GO" id="GO:0005524">
    <property type="term" value="F:ATP binding"/>
    <property type="evidence" value="ECO:0007669"/>
    <property type="project" value="InterPro"/>
</dbReference>
<evidence type="ECO:0000313" key="2">
    <source>
        <dbReference type="EMBL" id="VDD94216.1"/>
    </source>
</evidence>
<name>A0A0N4VFN1_ENTVE</name>
<accession>A0A0N4VFN1</accession>
<dbReference type="AlphaFoldDB" id="A0A0N4VFN1"/>
<dbReference type="SMART" id="SM00220">
    <property type="entry name" value="S_TKc"/>
    <property type="match status" value="1"/>
</dbReference>
<dbReference type="STRING" id="51028.A0A0N4VFN1"/>
<dbReference type="PANTHER" id="PTHR24347">
    <property type="entry name" value="SERINE/THREONINE-PROTEIN KINASE"/>
    <property type="match status" value="1"/>
</dbReference>
<gene>
    <name evidence="2" type="ORF">EVEC_LOCUS8967</name>
</gene>
<reference evidence="4" key="1">
    <citation type="submission" date="2017-02" db="UniProtKB">
        <authorList>
            <consortium name="WormBaseParasite"/>
        </authorList>
    </citation>
    <scope>IDENTIFICATION</scope>
</reference>
<evidence type="ECO:0000259" key="1">
    <source>
        <dbReference type="PROSITE" id="PS50011"/>
    </source>
</evidence>
<dbReference type="SUPFAM" id="SSF56112">
    <property type="entry name" value="Protein kinase-like (PK-like)"/>
    <property type="match status" value="1"/>
</dbReference>
<reference evidence="2 3" key="2">
    <citation type="submission" date="2018-10" db="EMBL/GenBank/DDBJ databases">
        <authorList>
            <consortium name="Pathogen Informatics"/>
        </authorList>
    </citation>
    <scope>NUCLEOTIDE SEQUENCE [LARGE SCALE GENOMIC DNA]</scope>
</reference>
<dbReference type="InterPro" id="IPR000719">
    <property type="entry name" value="Prot_kinase_dom"/>
</dbReference>
<proteinExistence type="predicted"/>
<dbReference type="Gene3D" id="1.10.510.10">
    <property type="entry name" value="Transferase(Phosphotransferase) domain 1"/>
    <property type="match status" value="1"/>
</dbReference>
<dbReference type="Proteomes" id="UP000274131">
    <property type="component" value="Unassembled WGS sequence"/>
</dbReference>
<dbReference type="InterPro" id="IPR008271">
    <property type="entry name" value="Ser/Thr_kinase_AS"/>
</dbReference>
<protein>
    <submittedName>
        <fullName evidence="4">Protein kinase domain-containing protein</fullName>
    </submittedName>
</protein>
<feature type="domain" description="Protein kinase" evidence="1">
    <location>
        <begin position="21"/>
        <end position="262"/>
    </location>
</feature>
<dbReference type="InterPro" id="IPR011009">
    <property type="entry name" value="Kinase-like_dom_sf"/>
</dbReference>
<dbReference type="PROSITE" id="PS50011">
    <property type="entry name" value="PROTEIN_KINASE_DOM"/>
    <property type="match status" value="1"/>
</dbReference>
<dbReference type="WBParaSite" id="EVEC_0000955701-mRNA-1">
    <property type="protein sequence ID" value="EVEC_0000955701-mRNA-1"/>
    <property type="gene ID" value="EVEC_0000955701"/>
</dbReference>
<evidence type="ECO:0000313" key="3">
    <source>
        <dbReference type="Proteomes" id="UP000274131"/>
    </source>
</evidence>
<sequence>MGQCISKHSSPLNKEPFFGAYTDKKELGRGGFGVVYKDGSLAVKVRVTDKSCARREVKFLKRCAHQNVVEFVDFCKPPKENAYYIIMEYMEGGTLAEVSKKQNLTEHQVRKIIRDVATAVKHLHSKDVVHTDIKPANILCSKNGEIWKLGDFGSAHHYSLIGKIFSKTYAVTRQYAAPETVAKKCYGKSVDIWSIGVVMYELLFDKLPFEETNDRKLEFTLQFPSEKENFVSENAKDLIKKLLVKEPSRRLTVDGILQHPWILNNLPDQKKTEKEKYKSANATER</sequence>
<dbReference type="Pfam" id="PF00069">
    <property type="entry name" value="Pkinase"/>
    <property type="match status" value="1"/>
</dbReference>
<organism evidence="4">
    <name type="scientific">Enterobius vermicularis</name>
    <name type="common">Human pinworm</name>
    <dbReference type="NCBI Taxonomy" id="51028"/>
    <lineage>
        <taxon>Eukaryota</taxon>
        <taxon>Metazoa</taxon>
        <taxon>Ecdysozoa</taxon>
        <taxon>Nematoda</taxon>
        <taxon>Chromadorea</taxon>
        <taxon>Rhabditida</taxon>
        <taxon>Spirurina</taxon>
        <taxon>Oxyuridomorpha</taxon>
        <taxon>Oxyuroidea</taxon>
        <taxon>Oxyuridae</taxon>
        <taxon>Enterobius</taxon>
    </lineage>
</organism>
<evidence type="ECO:0000313" key="4">
    <source>
        <dbReference type="WBParaSite" id="EVEC_0000955701-mRNA-1"/>
    </source>
</evidence>
<dbReference type="OrthoDB" id="10260894at2759"/>
<keyword evidence="3" id="KW-1185">Reference proteome</keyword>